<evidence type="ECO:0000313" key="3">
    <source>
        <dbReference type="Proteomes" id="UP000740605"/>
    </source>
</evidence>
<reference evidence="2 3" key="1">
    <citation type="submission" date="2021-03" db="EMBL/GenBank/DDBJ databases">
        <title>Microbacterium pauli sp. nov., isolated from microfiltered milk.</title>
        <authorList>
            <person name="Bellassi P."/>
            <person name="Fontana A."/>
            <person name="Callegari M.L."/>
            <person name="Lorenzo M."/>
            <person name="Cappa F."/>
        </authorList>
    </citation>
    <scope>NUCLEOTIDE SEQUENCE [LARGE SCALE GENOMIC DNA]</scope>
    <source>
        <strain evidence="2 3">DSM 18909</strain>
    </source>
</reference>
<accession>A0ABS5XT06</accession>
<proteinExistence type="predicted"/>
<evidence type="ECO:0000313" key="2">
    <source>
        <dbReference type="EMBL" id="MBT8797657.1"/>
    </source>
</evidence>
<dbReference type="Gene3D" id="1.25.40.10">
    <property type="entry name" value="Tetratricopeptide repeat domain"/>
    <property type="match status" value="1"/>
</dbReference>
<keyword evidence="3" id="KW-1185">Reference proteome</keyword>
<dbReference type="InterPro" id="IPR011990">
    <property type="entry name" value="TPR-like_helical_dom_sf"/>
</dbReference>
<name>A0ABS5XT06_9MICO</name>
<dbReference type="InterPro" id="IPR024983">
    <property type="entry name" value="CHAT_dom"/>
</dbReference>
<dbReference type="Proteomes" id="UP000740605">
    <property type="component" value="Unassembled WGS sequence"/>
</dbReference>
<dbReference type="Pfam" id="PF12770">
    <property type="entry name" value="CHAT"/>
    <property type="match status" value="1"/>
</dbReference>
<dbReference type="EMBL" id="JAFLHG010000004">
    <property type="protein sequence ID" value="MBT8797657.1"/>
    <property type="molecule type" value="Genomic_DNA"/>
</dbReference>
<dbReference type="SUPFAM" id="SSF48452">
    <property type="entry name" value="TPR-like"/>
    <property type="match status" value="2"/>
</dbReference>
<comment type="caution">
    <text evidence="2">The sequence shown here is derived from an EMBL/GenBank/DDBJ whole genome shotgun (WGS) entry which is preliminary data.</text>
</comment>
<gene>
    <name evidence="2" type="ORF">J0P97_06180</name>
</gene>
<dbReference type="RefSeq" id="WP_215486890.1">
    <property type="nucleotide sequence ID" value="NZ_BAAAPJ010000002.1"/>
</dbReference>
<evidence type="ECO:0000259" key="1">
    <source>
        <dbReference type="Pfam" id="PF12770"/>
    </source>
</evidence>
<feature type="domain" description="CHAT" evidence="1">
    <location>
        <begin position="586"/>
        <end position="811"/>
    </location>
</feature>
<protein>
    <submittedName>
        <fullName evidence="2">CHAT domain-containing protein</fullName>
    </submittedName>
</protein>
<sequence>MTPDASALYAAARALTHDRRYGEAESVLEDAGNAAAAAGEADLGARIAGTRAYVLDQLGRPEDGEQLCRAALDAPGLSAHTRGVLEGQLGTILAHRGRAAEAADWLGRAIAQITDDPIAVANLRMNRSVLAMQLGDLATATTELEEAVAVYEVSGSEAEVAEARHNLGYAALIGGDLVRALREMGAARPVVAAASEANAAICDMDMAEALRDAGLVTEAERMLERAALAFRANGMTQARAEAEFHLARSLLRHDPGEAAKAAARAARHFDALGATAWRDRARGIRARALLSGGSFGRSGRVVATPGADDAEVSTLASVLSAQGFASDATALRLTRELWRARRGERAGHAPAVDEAAPLEVRMLAHEVRAERAARSGDDAQVRRHAASGLDELSAWRSSFGSLDLQTSLAMHGNTLMMAGLGAAVRSGRPEVVFDWSERARHLSLQVVPLRPPADPAQAAELSELRMLRTEAAGGEWSTDPRAVELGERLRRRQWTTTGAEGLEQPVDLATASAALGCDTALLTYVFSTEGLACLVVTARGAELVPLRAWVDARSDLPALRSDLDMSAAVRGGPMADVVRRSLASRLERLSEAILDAPLRGADAGRVVITAPGVLAGLPWNMLTGARGRAITVAASTTRWVRGRRDPMPSATAAFAVGPRIARGEEEAAAGAAAWGERADVLTGETASVDAVTAAAGRADVLHIAAHGRQAVDNPLFSAVQLADGALFGYDVDRMPTVPRTVVLSACEAGRSAVRWGEEAVGMTRAWLHAGAQVVVAAPVIVADDDACEVLGALHGGLARGVAPAVALAEATERTGILTPFLCHGNGF</sequence>
<organism evidence="2 3">
    <name type="scientific">Microbacterium flavum</name>
    <dbReference type="NCBI Taxonomy" id="415216"/>
    <lineage>
        <taxon>Bacteria</taxon>
        <taxon>Bacillati</taxon>
        <taxon>Actinomycetota</taxon>
        <taxon>Actinomycetes</taxon>
        <taxon>Micrococcales</taxon>
        <taxon>Microbacteriaceae</taxon>
        <taxon>Microbacterium</taxon>
    </lineage>
</organism>